<reference evidence="1 2" key="1">
    <citation type="submission" date="2019-07" db="EMBL/GenBank/DDBJ databases">
        <authorList>
            <person name="Tomko B.E."/>
            <person name="Krukonis G.P."/>
            <person name="Delesalle V.A."/>
        </authorList>
    </citation>
    <scope>NUCLEOTIDE SEQUENCE [LARGE SCALE GENOMIC DNA]</scope>
</reference>
<sequence length="103" mass="12153">MAIEKKEDQLIVKIERFSEPPSYESQGPLINNYELYKDKECKIWRGDAETPENLIFGFDKEDIESIEEEQHTGETRVTFKNGDFMEFGATVDRIKTWLGWEDE</sequence>
<evidence type="ECO:0000313" key="1">
    <source>
        <dbReference type="EMBL" id="QFR56297.1"/>
    </source>
</evidence>
<dbReference type="GeneID" id="77850619"/>
<name>A0A5P8PHU6_9CAUD</name>
<gene>
    <name evidence="1" type="primary">84</name>
    <name evidence="1" type="ORF">000TH010_84</name>
</gene>
<dbReference type="Proteomes" id="UP000325623">
    <property type="component" value="Segment"/>
</dbReference>
<dbReference type="EMBL" id="MN176219">
    <property type="protein sequence ID" value="QFR56297.1"/>
    <property type="molecule type" value="Genomic_DNA"/>
</dbReference>
<accession>A0A5P8PHU6</accession>
<protein>
    <submittedName>
        <fullName evidence="1">Uncharacterized protein</fullName>
    </submittedName>
</protein>
<organism evidence="1 2">
    <name type="scientific">Bacillus phage 000TH010</name>
    <dbReference type="NCBI Taxonomy" id="2601652"/>
    <lineage>
        <taxon>Viruses</taxon>
        <taxon>Duplodnaviria</taxon>
        <taxon>Heunggongvirae</taxon>
        <taxon>Uroviricota</taxon>
        <taxon>Caudoviricetes</taxon>
        <taxon>Trautnerviridae</taxon>
        <taxon>Polsinellivirinae</taxon>
        <taxon>Rivavirus</taxon>
        <taxon>Rivavirus rv000TH010</taxon>
    </lineage>
</organism>
<dbReference type="RefSeq" id="YP_010644395.1">
    <property type="nucleotide sequence ID" value="NC_070624.1"/>
</dbReference>
<keyword evidence="2" id="KW-1185">Reference proteome</keyword>
<dbReference type="KEGG" id="vg:77850619"/>
<evidence type="ECO:0000313" key="2">
    <source>
        <dbReference type="Proteomes" id="UP000325623"/>
    </source>
</evidence>
<proteinExistence type="predicted"/>